<evidence type="ECO:0000313" key="3">
    <source>
        <dbReference type="Proteomes" id="UP000440578"/>
    </source>
</evidence>
<dbReference type="PANTHER" id="PTHR45749">
    <property type="match status" value="1"/>
</dbReference>
<organism evidence="2 3">
    <name type="scientific">Amphibalanus amphitrite</name>
    <name type="common">Striped barnacle</name>
    <name type="synonym">Balanus amphitrite</name>
    <dbReference type="NCBI Taxonomy" id="1232801"/>
    <lineage>
        <taxon>Eukaryota</taxon>
        <taxon>Metazoa</taxon>
        <taxon>Ecdysozoa</taxon>
        <taxon>Arthropoda</taxon>
        <taxon>Crustacea</taxon>
        <taxon>Multicrustacea</taxon>
        <taxon>Cirripedia</taxon>
        <taxon>Thoracica</taxon>
        <taxon>Thoracicalcarea</taxon>
        <taxon>Balanomorpha</taxon>
        <taxon>Balanoidea</taxon>
        <taxon>Balanidae</taxon>
        <taxon>Amphibalaninae</taxon>
        <taxon>Amphibalanus</taxon>
    </lineage>
</organism>
<proteinExistence type="predicted"/>
<dbReference type="PANTHER" id="PTHR45749:SF21">
    <property type="entry name" value="DUF4371 DOMAIN-CONTAINING PROTEIN"/>
    <property type="match status" value="1"/>
</dbReference>
<reference evidence="2 3" key="1">
    <citation type="submission" date="2019-07" db="EMBL/GenBank/DDBJ databases">
        <title>Draft genome assembly of a fouling barnacle, Amphibalanus amphitrite (Darwin, 1854): The first reference genome for Thecostraca.</title>
        <authorList>
            <person name="Kim W."/>
        </authorList>
    </citation>
    <scope>NUCLEOTIDE SEQUENCE [LARGE SCALE GENOMIC DNA]</scope>
    <source>
        <strain evidence="2">SNU_AA5</strain>
        <tissue evidence="2">Soma without cirri and trophi</tissue>
    </source>
</reference>
<dbReference type="EMBL" id="VIIS01000802">
    <property type="protein sequence ID" value="KAF0304868.1"/>
    <property type="molecule type" value="Genomic_DNA"/>
</dbReference>
<dbReference type="Proteomes" id="UP000440578">
    <property type="component" value="Unassembled WGS sequence"/>
</dbReference>
<gene>
    <name evidence="2" type="primary">ZMYM1_17</name>
    <name evidence="2" type="ORF">FJT64_023405</name>
</gene>
<dbReference type="AlphaFoldDB" id="A0A6A4WRX9"/>
<evidence type="ECO:0000259" key="1">
    <source>
        <dbReference type="Pfam" id="PF14291"/>
    </source>
</evidence>
<sequence>MQQLAASQTENPTMLMTITGKAKEQEEARHALRYVFDAIAYLSGQGLPLRRRKEDTGHFRRYLEKAAQRDGVLRKWLRRRDENHQTFTSPEVQKAIQRQLALAVTRSLAEEVSQAEYFAVIADETTDAAQKEQLSICLRFVGDSLQVEELFLGLYEAKSTTAEAIFLLIKDALIRLQLPPEKLRGQCYDGAANMAGAFTGKTCCQR</sequence>
<dbReference type="Pfam" id="PF14291">
    <property type="entry name" value="DUF4371"/>
    <property type="match status" value="1"/>
</dbReference>
<comment type="caution">
    <text evidence="2">The sequence shown here is derived from an EMBL/GenBank/DDBJ whole genome shotgun (WGS) entry which is preliminary data.</text>
</comment>
<feature type="domain" description="DUF4371" evidence="1">
    <location>
        <begin position="31"/>
        <end position="200"/>
    </location>
</feature>
<dbReference type="InterPro" id="IPR025398">
    <property type="entry name" value="DUF4371"/>
</dbReference>
<accession>A0A6A4WRX9</accession>
<evidence type="ECO:0000313" key="2">
    <source>
        <dbReference type="EMBL" id="KAF0304868.1"/>
    </source>
</evidence>
<protein>
    <submittedName>
        <fullName evidence="2">Zinc finger MYM-type protein 1</fullName>
    </submittedName>
</protein>
<name>A0A6A4WRX9_AMPAM</name>
<keyword evidence="3" id="KW-1185">Reference proteome</keyword>
<dbReference type="OrthoDB" id="6378809at2759"/>